<dbReference type="EMBL" id="AMZH03011534">
    <property type="protein sequence ID" value="RRT52698.1"/>
    <property type="molecule type" value="Genomic_DNA"/>
</dbReference>
<name>A0A426YLV2_ENSVE</name>
<sequence length="90" mass="10340">MCSQFIAPKLFNLISLRLLFQETIHSLQSLFHPTPWQKGATVLVRKRRQRCITEAIGKRTCEGSGKRIGEEGERRGGSRAREGEKDEQRE</sequence>
<comment type="caution">
    <text evidence="2">The sequence shown here is derived from an EMBL/GenBank/DDBJ whole genome shotgun (WGS) entry which is preliminary data.</text>
</comment>
<feature type="region of interest" description="Disordered" evidence="1">
    <location>
        <begin position="62"/>
        <end position="90"/>
    </location>
</feature>
<accession>A0A426YLV2</accession>
<dbReference type="Proteomes" id="UP000287651">
    <property type="component" value="Unassembled WGS sequence"/>
</dbReference>
<evidence type="ECO:0000256" key="1">
    <source>
        <dbReference type="SAM" id="MobiDB-lite"/>
    </source>
</evidence>
<reference evidence="2 3" key="1">
    <citation type="journal article" date="2014" name="Agronomy (Basel)">
        <title>A Draft Genome Sequence for Ensete ventricosum, the Drought-Tolerant Tree Against Hunger.</title>
        <authorList>
            <person name="Harrison J."/>
            <person name="Moore K.A."/>
            <person name="Paszkiewicz K."/>
            <person name="Jones T."/>
            <person name="Grant M."/>
            <person name="Ambacheew D."/>
            <person name="Muzemil S."/>
            <person name="Studholme D.J."/>
        </authorList>
    </citation>
    <scope>NUCLEOTIDE SEQUENCE [LARGE SCALE GENOMIC DNA]</scope>
</reference>
<evidence type="ECO:0000313" key="2">
    <source>
        <dbReference type="EMBL" id="RRT52698.1"/>
    </source>
</evidence>
<protein>
    <submittedName>
        <fullName evidence="2">Uncharacterized protein</fullName>
    </submittedName>
</protein>
<organism evidence="2 3">
    <name type="scientific">Ensete ventricosum</name>
    <name type="common">Abyssinian banana</name>
    <name type="synonym">Musa ensete</name>
    <dbReference type="NCBI Taxonomy" id="4639"/>
    <lineage>
        <taxon>Eukaryota</taxon>
        <taxon>Viridiplantae</taxon>
        <taxon>Streptophyta</taxon>
        <taxon>Embryophyta</taxon>
        <taxon>Tracheophyta</taxon>
        <taxon>Spermatophyta</taxon>
        <taxon>Magnoliopsida</taxon>
        <taxon>Liliopsida</taxon>
        <taxon>Zingiberales</taxon>
        <taxon>Musaceae</taxon>
        <taxon>Ensete</taxon>
    </lineage>
</organism>
<proteinExistence type="predicted"/>
<gene>
    <name evidence="2" type="ORF">B296_00029660</name>
</gene>
<dbReference type="AlphaFoldDB" id="A0A426YLV2"/>
<evidence type="ECO:0000313" key="3">
    <source>
        <dbReference type="Proteomes" id="UP000287651"/>
    </source>
</evidence>